<sequence>MSANPTAQRRGAPKAHLESSHEILTCTIKSPPFAYAHLVLVTDGPDEAGVELDNLLVKSYCTAALRQFLGLTGESISMDILKAEGRDCWIRVPRPDLGAFAAAITAWKGTTEDGTQRLLRIKRCADWLGMMVGTDGQERVWDSRSCDHESRALVRTKS</sequence>
<comment type="caution">
    <text evidence="2">The sequence shown here is derived from an EMBL/GenBank/DDBJ whole genome shotgun (WGS) entry which is preliminary data.</text>
</comment>
<name>A0A151GIG8_DRECN</name>
<dbReference type="STRING" id="98403.A0A151GIG8"/>
<organism evidence="2 3">
    <name type="scientific">Drechmeria coniospora</name>
    <name type="common">Nematophagous fungus</name>
    <name type="synonym">Meria coniospora</name>
    <dbReference type="NCBI Taxonomy" id="98403"/>
    <lineage>
        <taxon>Eukaryota</taxon>
        <taxon>Fungi</taxon>
        <taxon>Dikarya</taxon>
        <taxon>Ascomycota</taxon>
        <taxon>Pezizomycotina</taxon>
        <taxon>Sordariomycetes</taxon>
        <taxon>Hypocreomycetidae</taxon>
        <taxon>Hypocreales</taxon>
        <taxon>Ophiocordycipitaceae</taxon>
        <taxon>Drechmeria</taxon>
    </lineage>
</organism>
<dbReference type="AlphaFoldDB" id="A0A151GIG8"/>
<dbReference type="InterPro" id="IPR020347">
    <property type="entry name" value="Pop8"/>
</dbReference>
<dbReference type="GO" id="GO:0000171">
    <property type="term" value="F:ribonuclease MRP activity"/>
    <property type="evidence" value="ECO:0007669"/>
    <property type="project" value="TreeGrafter"/>
</dbReference>
<evidence type="ECO:0000313" key="3">
    <source>
        <dbReference type="Proteomes" id="UP000076580"/>
    </source>
</evidence>
<dbReference type="RefSeq" id="XP_040656193.1">
    <property type="nucleotide sequence ID" value="XM_040801160.1"/>
</dbReference>
<accession>A0A151GIG8</accession>
<dbReference type="GO" id="GO:0008033">
    <property type="term" value="P:tRNA processing"/>
    <property type="evidence" value="ECO:0007669"/>
    <property type="project" value="InterPro"/>
</dbReference>
<dbReference type="GO" id="GO:0004526">
    <property type="term" value="F:ribonuclease P activity"/>
    <property type="evidence" value="ECO:0007669"/>
    <property type="project" value="TreeGrafter"/>
</dbReference>
<dbReference type="EMBL" id="LAYC01000002">
    <property type="protein sequence ID" value="KYK56841.1"/>
    <property type="molecule type" value="Genomic_DNA"/>
</dbReference>
<keyword evidence="3" id="KW-1185">Reference proteome</keyword>
<proteinExistence type="predicted"/>
<gene>
    <name evidence="2" type="ORF">DCS_03847</name>
</gene>
<feature type="domain" description="Ribonucleases P/MRP subunit Pop8-like" evidence="1">
    <location>
        <begin position="32"/>
        <end position="107"/>
    </location>
</feature>
<dbReference type="GeneID" id="63716490"/>
<evidence type="ECO:0000313" key="2">
    <source>
        <dbReference type="EMBL" id="KYK56841.1"/>
    </source>
</evidence>
<dbReference type="Proteomes" id="UP000076580">
    <property type="component" value="Chromosome 02"/>
</dbReference>
<dbReference type="Pfam" id="PF20976">
    <property type="entry name" value="Pop8"/>
    <property type="match status" value="1"/>
</dbReference>
<dbReference type="GO" id="GO:0000172">
    <property type="term" value="C:ribonuclease MRP complex"/>
    <property type="evidence" value="ECO:0007669"/>
    <property type="project" value="InterPro"/>
</dbReference>
<dbReference type="GO" id="GO:0005655">
    <property type="term" value="C:nucleolar ribonuclease P complex"/>
    <property type="evidence" value="ECO:0007669"/>
    <property type="project" value="InterPro"/>
</dbReference>
<dbReference type="PANTHER" id="PTHR28173">
    <property type="entry name" value="RIBONUCLEASES P/MRP PROTEIN SUBUNIT POP8"/>
    <property type="match status" value="1"/>
</dbReference>
<dbReference type="GO" id="GO:0000294">
    <property type="term" value="P:nuclear-transcribed mRNA catabolic process, RNase MRP-dependent"/>
    <property type="evidence" value="ECO:0007669"/>
    <property type="project" value="TreeGrafter"/>
</dbReference>
<dbReference type="InterPro" id="IPR049128">
    <property type="entry name" value="Pop8-like_dom"/>
</dbReference>
<evidence type="ECO:0000259" key="1">
    <source>
        <dbReference type="Pfam" id="PF20976"/>
    </source>
</evidence>
<dbReference type="InParanoid" id="A0A151GIG8"/>
<reference evidence="2 3" key="1">
    <citation type="journal article" date="2016" name="Sci. Rep.">
        <title>Insights into Adaptations to a Near-Obligate Nematode Endoparasitic Lifestyle from the Finished Genome of Drechmeria coniospora.</title>
        <authorList>
            <person name="Zhang L."/>
            <person name="Zhou Z."/>
            <person name="Guo Q."/>
            <person name="Fokkens L."/>
            <person name="Miskei M."/>
            <person name="Pocsi I."/>
            <person name="Zhang W."/>
            <person name="Chen M."/>
            <person name="Wang L."/>
            <person name="Sun Y."/>
            <person name="Donzelli B.G."/>
            <person name="Gibson D.M."/>
            <person name="Nelson D.R."/>
            <person name="Luo J.G."/>
            <person name="Rep M."/>
            <person name="Liu H."/>
            <person name="Yang S."/>
            <person name="Wang J."/>
            <person name="Krasnoff S.B."/>
            <person name="Xu Y."/>
            <person name="Molnar I."/>
            <person name="Lin M."/>
        </authorList>
    </citation>
    <scope>NUCLEOTIDE SEQUENCE [LARGE SCALE GENOMIC DNA]</scope>
    <source>
        <strain evidence="2 3">ARSEF 6962</strain>
    </source>
</reference>
<dbReference type="PANTHER" id="PTHR28173:SF1">
    <property type="entry name" value="RIBONUCLEASES P_MRP PROTEIN SUBUNIT POP8"/>
    <property type="match status" value="1"/>
</dbReference>
<dbReference type="GO" id="GO:0034965">
    <property type="term" value="P:intronic box C/D snoRNA processing"/>
    <property type="evidence" value="ECO:0007669"/>
    <property type="project" value="TreeGrafter"/>
</dbReference>
<protein>
    <recommendedName>
        <fullName evidence="1">Ribonucleases P/MRP subunit Pop8-like domain-containing protein</fullName>
    </recommendedName>
</protein>